<dbReference type="AlphaFoldDB" id="A0A7H9BF57"/>
<evidence type="ECO:0000256" key="2">
    <source>
        <dbReference type="ARBA" id="ARBA00004648"/>
    </source>
</evidence>
<keyword evidence="7" id="KW-0256">Endoplasmic reticulum</keyword>
<keyword evidence="11" id="KW-0472">Membrane</keyword>
<gene>
    <name evidence="15" type="ORF">HQ393_02500</name>
</gene>
<dbReference type="GO" id="GO:0016020">
    <property type="term" value="C:membrane"/>
    <property type="evidence" value="ECO:0007669"/>
    <property type="project" value="InterPro"/>
</dbReference>
<evidence type="ECO:0000313" key="15">
    <source>
        <dbReference type="EMBL" id="QLG87207.1"/>
    </source>
</evidence>
<evidence type="ECO:0000256" key="1">
    <source>
        <dbReference type="ARBA" id="ARBA00004323"/>
    </source>
</evidence>
<keyword evidence="10" id="KW-0333">Golgi apparatus</keyword>
<dbReference type="GO" id="GO:0015012">
    <property type="term" value="P:heparan sulfate proteoglycan biosynthetic process"/>
    <property type="evidence" value="ECO:0007669"/>
    <property type="project" value="TreeGrafter"/>
</dbReference>
<dbReference type="InterPro" id="IPR003406">
    <property type="entry name" value="Glyco_trans_14"/>
</dbReference>
<protein>
    <recommendedName>
        <fullName evidence="14">Peptide O-xylosyltransferase</fullName>
    </recommendedName>
</protein>
<evidence type="ECO:0000256" key="12">
    <source>
        <dbReference type="ARBA" id="ARBA00023157"/>
    </source>
</evidence>
<reference evidence="15 16" key="1">
    <citation type="submission" date="2020-07" db="EMBL/GenBank/DDBJ databases">
        <title>Complete genome sequence of Chitinibacter sp. 2T18.</title>
        <authorList>
            <person name="Bae J.-W."/>
            <person name="Choi J.-W."/>
        </authorList>
    </citation>
    <scope>NUCLEOTIDE SEQUENCE [LARGE SCALE GENOMIC DNA]</scope>
    <source>
        <strain evidence="15 16">2T18</strain>
    </source>
</reference>
<evidence type="ECO:0000256" key="11">
    <source>
        <dbReference type="ARBA" id="ARBA00023136"/>
    </source>
</evidence>
<evidence type="ECO:0000256" key="6">
    <source>
        <dbReference type="ARBA" id="ARBA00022723"/>
    </source>
</evidence>
<evidence type="ECO:0000313" key="16">
    <source>
        <dbReference type="Proteomes" id="UP000509597"/>
    </source>
</evidence>
<dbReference type="GO" id="GO:0050650">
    <property type="term" value="P:chondroitin sulfate proteoglycan biosynthetic process"/>
    <property type="evidence" value="ECO:0007669"/>
    <property type="project" value="TreeGrafter"/>
</dbReference>
<dbReference type="GO" id="GO:0030158">
    <property type="term" value="F:protein xylosyltransferase activity"/>
    <property type="evidence" value="ECO:0007669"/>
    <property type="project" value="InterPro"/>
</dbReference>
<keyword evidence="16" id="KW-1185">Reference proteome</keyword>
<evidence type="ECO:0000256" key="9">
    <source>
        <dbReference type="ARBA" id="ARBA00022989"/>
    </source>
</evidence>
<accession>A0A7H9BF57</accession>
<dbReference type="KEGG" id="chiz:HQ393_02500"/>
<keyword evidence="3" id="KW-0328">Glycosyltransferase</keyword>
<evidence type="ECO:0000256" key="5">
    <source>
        <dbReference type="ARBA" id="ARBA00022692"/>
    </source>
</evidence>
<keyword evidence="5" id="KW-0812">Transmembrane</keyword>
<keyword evidence="4" id="KW-0808">Transferase</keyword>
<evidence type="ECO:0000256" key="14">
    <source>
        <dbReference type="ARBA" id="ARBA00042865"/>
    </source>
</evidence>
<evidence type="ECO:0000256" key="7">
    <source>
        <dbReference type="ARBA" id="ARBA00022824"/>
    </source>
</evidence>
<dbReference type="Proteomes" id="UP000509597">
    <property type="component" value="Chromosome"/>
</dbReference>
<keyword evidence="8" id="KW-0735">Signal-anchor</keyword>
<keyword evidence="9" id="KW-1133">Transmembrane helix</keyword>
<dbReference type="RefSeq" id="WP_179357291.1">
    <property type="nucleotide sequence ID" value="NZ_CP058627.1"/>
</dbReference>
<evidence type="ECO:0000256" key="10">
    <source>
        <dbReference type="ARBA" id="ARBA00023034"/>
    </source>
</evidence>
<evidence type="ECO:0000256" key="4">
    <source>
        <dbReference type="ARBA" id="ARBA00022679"/>
    </source>
</evidence>
<proteinExistence type="predicted"/>
<evidence type="ECO:0000256" key="13">
    <source>
        <dbReference type="ARBA" id="ARBA00023180"/>
    </source>
</evidence>
<dbReference type="PANTHER" id="PTHR46025">
    <property type="entry name" value="XYLOSYLTRANSFERASE OXT"/>
    <property type="match status" value="1"/>
</dbReference>
<name>A0A7H9BF57_9NEIS</name>
<dbReference type="EMBL" id="CP058627">
    <property type="protein sequence ID" value="QLG87207.1"/>
    <property type="molecule type" value="Genomic_DNA"/>
</dbReference>
<sequence length="282" mass="32226">MISLAYLILAHAHPKQIGRLVQRLHADHVRFYLHIDANTPNEVYQAIEAAMPAQANVTFIQRRACRWGGFSLVAASLDLLRAAQVDGFDWAILLSGQDYPLKSNSFIADYLANTSAKGFIESKPDFDVRYRYQAWHWERINGKPLGKLVQKIQRGLNACGLRRTLPAPITQVCAGSQWWMLSQEAVAEIFAILDQHPKIEAFFSQTLVPDEMFFQTILHHSPIASQISWQSLRYLEWQAGAWSPRTFEKQDLDLLQQRTELFARKFAADGELTQMLDEHSKS</sequence>
<keyword evidence="6" id="KW-0479">Metal-binding</keyword>
<dbReference type="PANTHER" id="PTHR46025:SF3">
    <property type="entry name" value="XYLOSYLTRANSFERASE OXT"/>
    <property type="match status" value="1"/>
</dbReference>
<dbReference type="InterPro" id="IPR043538">
    <property type="entry name" value="XYLT"/>
</dbReference>
<comment type="subcellular location">
    <subcellularLocation>
        <location evidence="2">Endoplasmic reticulum membrane</location>
        <topology evidence="2">Single-pass type II membrane protein</topology>
    </subcellularLocation>
    <subcellularLocation>
        <location evidence="1">Golgi apparatus membrane</location>
        <topology evidence="1">Single-pass type II membrane protein</topology>
    </subcellularLocation>
</comment>
<keyword evidence="13" id="KW-0325">Glycoprotein</keyword>
<keyword evidence="12" id="KW-1015">Disulfide bond</keyword>
<dbReference type="Pfam" id="PF02485">
    <property type="entry name" value="Branch"/>
    <property type="match status" value="1"/>
</dbReference>
<organism evidence="15 16">
    <name type="scientific">Chitinibacter bivalviorum</name>
    <dbReference type="NCBI Taxonomy" id="2739434"/>
    <lineage>
        <taxon>Bacteria</taxon>
        <taxon>Pseudomonadati</taxon>
        <taxon>Pseudomonadota</taxon>
        <taxon>Betaproteobacteria</taxon>
        <taxon>Neisseriales</taxon>
        <taxon>Chitinibacteraceae</taxon>
        <taxon>Chitinibacter</taxon>
    </lineage>
</organism>
<dbReference type="GO" id="GO:0046872">
    <property type="term" value="F:metal ion binding"/>
    <property type="evidence" value="ECO:0007669"/>
    <property type="project" value="UniProtKB-KW"/>
</dbReference>
<evidence type="ECO:0000256" key="3">
    <source>
        <dbReference type="ARBA" id="ARBA00022676"/>
    </source>
</evidence>
<evidence type="ECO:0000256" key="8">
    <source>
        <dbReference type="ARBA" id="ARBA00022968"/>
    </source>
</evidence>